<dbReference type="PANTHER" id="PTHR43377:SF8">
    <property type="entry name" value="BLR3664 PROTEIN"/>
    <property type="match status" value="1"/>
</dbReference>
<dbReference type="SUPFAM" id="SSF51735">
    <property type="entry name" value="NAD(P)-binding Rossmann-fold domains"/>
    <property type="match status" value="1"/>
</dbReference>
<name>A0ABY5JRS3_9BACI</name>
<dbReference type="Gene3D" id="3.40.50.720">
    <property type="entry name" value="NAD(P)-binding Rossmann-like Domain"/>
    <property type="match status" value="1"/>
</dbReference>
<evidence type="ECO:0000259" key="2">
    <source>
        <dbReference type="Pfam" id="PF22725"/>
    </source>
</evidence>
<dbReference type="Pfam" id="PF01408">
    <property type="entry name" value="GFO_IDH_MocA"/>
    <property type="match status" value="1"/>
</dbReference>
<feature type="domain" description="GFO/IDH/MocA-like oxidoreductase" evidence="2">
    <location>
        <begin position="126"/>
        <end position="261"/>
    </location>
</feature>
<dbReference type="InterPro" id="IPR036291">
    <property type="entry name" value="NAD(P)-bd_dom_sf"/>
</dbReference>
<dbReference type="RefSeq" id="WP_256708113.1">
    <property type="nucleotide sequence ID" value="NZ_CP101914.1"/>
</dbReference>
<dbReference type="PANTHER" id="PTHR43377">
    <property type="entry name" value="BILIVERDIN REDUCTASE A"/>
    <property type="match status" value="1"/>
</dbReference>
<dbReference type="InterPro" id="IPR000683">
    <property type="entry name" value="Gfo/Idh/MocA-like_OxRdtase_N"/>
</dbReference>
<dbReference type="Pfam" id="PF22725">
    <property type="entry name" value="GFO_IDH_MocA_C3"/>
    <property type="match status" value="1"/>
</dbReference>
<dbReference type="InterPro" id="IPR055170">
    <property type="entry name" value="GFO_IDH_MocA-like_dom"/>
</dbReference>
<organism evidence="3 4">
    <name type="scientific">Oceanobacillus jeddahense</name>
    <dbReference type="NCBI Taxonomy" id="1462527"/>
    <lineage>
        <taxon>Bacteria</taxon>
        <taxon>Bacillati</taxon>
        <taxon>Bacillota</taxon>
        <taxon>Bacilli</taxon>
        <taxon>Bacillales</taxon>
        <taxon>Bacillaceae</taxon>
        <taxon>Oceanobacillus</taxon>
    </lineage>
</organism>
<dbReference type="EMBL" id="CP101914">
    <property type="protein sequence ID" value="UUI02924.1"/>
    <property type="molecule type" value="Genomic_DNA"/>
</dbReference>
<dbReference type="Proteomes" id="UP001059773">
    <property type="component" value="Chromosome"/>
</dbReference>
<dbReference type="SUPFAM" id="SSF55347">
    <property type="entry name" value="Glyceraldehyde-3-phosphate dehydrogenase-like, C-terminal domain"/>
    <property type="match status" value="1"/>
</dbReference>
<evidence type="ECO:0000313" key="3">
    <source>
        <dbReference type="EMBL" id="UUI02924.1"/>
    </source>
</evidence>
<gene>
    <name evidence="3" type="ORF">NP439_23310</name>
</gene>
<reference evidence="3" key="1">
    <citation type="submission" date="2022-07" db="EMBL/GenBank/DDBJ databases">
        <title>FELIX.</title>
        <authorList>
            <person name="Wan K.H."/>
            <person name="Park S."/>
            <person name="Lawrence Q."/>
            <person name="Eichenberger J.P."/>
            <person name="Booth B.W."/>
            <person name="Piaggio A.J."/>
            <person name="Chandler J.C."/>
            <person name="Franklin A.B."/>
            <person name="Celniker S.E."/>
        </authorList>
    </citation>
    <scope>NUCLEOTIDE SEQUENCE</scope>
    <source>
        <strain evidence="3">QA-1986 374</strain>
    </source>
</reference>
<evidence type="ECO:0000313" key="4">
    <source>
        <dbReference type="Proteomes" id="UP001059773"/>
    </source>
</evidence>
<evidence type="ECO:0000259" key="1">
    <source>
        <dbReference type="Pfam" id="PF01408"/>
    </source>
</evidence>
<feature type="domain" description="Gfo/Idh/MocA-like oxidoreductase N-terminal" evidence="1">
    <location>
        <begin position="1"/>
        <end position="117"/>
    </location>
</feature>
<keyword evidence="4" id="KW-1185">Reference proteome</keyword>
<proteinExistence type="predicted"/>
<accession>A0ABY5JRS3</accession>
<dbReference type="Gene3D" id="3.30.360.10">
    <property type="entry name" value="Dihydrodipicolinate Reductase, domain 2"/>
    <property type="match status" value="1"/>
</dbReference>
<protein>
    <submittedName>
        <fullName evidence="3">Gfo/Idh/MocA family oxidoreductase</fullName>
    </submittedName>
</protein>
<dbReference type="InterPro" id="IPR051450">
    <property type="entry name" value="Gfo/Idh/MocA_Oxidoreductases"/>
</dbReference>
<sequence length="348" mass="38857">MKIAVIGLNHGYKFAKDLLKMDEAALVAVAGSDALARERAKELQVPLFTNYKDLIEQCDLDGVIITLPNHLHAEAVQLCAAKGLDVLIEKPIAPTISEGQEMINHAQAANIRLLVGHHRRFSAKVNKMKEIIESGLIGDLVAAHMMFALAKDPAYFHEAWRIKEGGGPLLINAAHDIDNIRYMTGLTIDQVYASSKNHIRQHDVEDAASILLETVEGPTMTYFVSDGVPSPWSYELTAGENPKYPQNANDCYFFFGTKGSISFPSMTMYTYKESQYGWDHILQKKEFSVEENDPMTSELRHFIDMIQKDTPPLVTGEDALETLKVVLAIKRSATEKRIVNVKDKQLNV</sequence>